<sequence length="193" mass="20889">MVCGTLSGMESPRSKAALLTAVGQGATFTYLPFYGHAPEPDGSVGPGCLSQWWPAPFSVDGNTFATAEHYMMWRKATLFNDPETAGRILAAATPKEAKALGRQARNFDQAVWEATRYEIVVAAGTHKFGQHDDLREFLLSTGDQVLVEASPRDRVWGIGLGRNNPAAHDPTLWRGLNLLGFALGEVRSAATRS</sequence>
<keyword evidence="5" id="KW-1185">Reference proteome</keyword>
<name>A0A4R7VDF3_9PSEU</name>
<dbReference type="Pfam" id="PF08719">
    <property type="entry name" value="NADAR"/>
    <property type="match status" value="1"/>
</dbReference>
<dbReference type="SUPFAM" id="SSF143990">
    <property type="entry name" value="YbiA-like"/>
    <property type="match status" value="1"/>
</dbReference>
<feature type="domain" description="NADAR" evidence="3">
    <location>
        <begin position="46"/>
        <end position="188"/>
    </location>
</feature>
<evidence type="ECO:0000256" key="2">
    <source>
        <dbReference type="ARBA" id="ARBA00000751"/>
    </source>
</evidence>
<dbReference type="AlphaFoldDB" id="A0A4R7VDF3"/>
<evidence type="ECO:0000259" key="3">
    <source>
        <dbReference type="Pfam" id="PF08719"/>
    </source>
</evidence>
<dbReference type="CDD" id="cd15457">
    <property type="entry name" value="NADAR"/>
    <property type="match status" value="1"/>
</dbReference>
<proteinExistence type="predicted"/>
<evidence type="ECO:0000256" key="1">
    <source>
        <dbReference type="ARBA" id="ARBA00000022"/>
    </source>
</evidence>
<dbReference type="Gene3D" id="1.10.357.40">
    <property type="entry name" value="YbiA-like"/>
    <property type="match status" value="1"/>
</dbReference>
<reference evidence="4 5" key="1">
    <citation type="submission" date="2019-03" db="EMBL/GenBank/DDBJ databases">
        <title>Genomic Encyclopedia of Archaeal and Bacterial Type Strains, Phase II (KMG-II): from individual species to whole genera.</title>
        <authorList>
            <person name="Goeker M."/>
        </authorList>
    </citation>
    <scope>NUCLEOTIDE SEQUENCE [LARGE SCALE GENOMIC DNA]</scope>
    <source>
        <strain evidence="4 5">DSM 45499</strain>
    </source>
</reference>
<dbReference type="NCBIfam" id="TIGR02464">
    <property type="entry name" value="ribofla_fusion"/>
    <property type="match status" value="1"/>
</dbReference>
<protein>
    <recommendedName>
        <fullName evidence="3">NADAR domain-containing protein</fullName>
    </recommendedName>
</protein>
<evidence type="ECO:0000313" key="4">
    <source>
        <dbReference type="EMBL" id="TDV47067.1"/>
    </source>
</evidence>
<dbReference type="InterPro" id="IPR012816">
    <property type="entry name" value="NADAR"/>
</dbReference>
<organism evidence="4 5">
    <name type="scientific">Actinophytocola oryzae</name>
    <dbReference type="NCBI Taxonomy" id="502181"/>
    <lineage>
        <taxon>Bacteria</taxon>
        <taxon>Bacillati</taxon>
        <taxon>Actinomycetota</taxon>
        <taxon>Actinomycetes</taxon>
        <taxon>Pseudonocardiales</taxon>
        <taxon>Pseudonocardiaceae</taxon>
    </lineage>
</organism>
<comment type="caution">
    <text evidence="4">The sequence shown here is derived from an EMBL/GenBank/DDBJ whole genome shotgun (WGS) entry which is preliminary data.</text>
</comment>
<accession>A0A4R7VDF3</accession>
<dbReference type="Proteomes" id="UP000294927">
    <property type="component" value="Unassembled WGS sequence"/>
</dbReference>
<evidence type="ECO:0000313" key="5">
    <source>
        <dbReference type="Proteomes" id="UP000294927"/>
    </source>
</evidence>
<dbReference type="InterPro" id="IPR037238">
    <property type="entry name" value="YbiA-like_sf"/>
</dbReference>
<dbReference type="EMBL" id="SOCP01000010">
    <property type="protein sequence ID" value="TDV47067.1"/>
    <property type="molecule type" value="Genomic_DNA"/>
</dbReference>
<gene>
    <name evidence="4" type="ORF">CLV71_110250</name>
</gene>
<comment type="catalytic activity">
    <reaction evidence="2">
        <text>2,5-diamino-6-hydroxy-4-(5-phosphoribosylamino)-pyrimidine + H2O = 2,5,6-triamino-4-hydroxypyrimidine + D-ribose 5-phosphate</text>
        <dbReference type="Rhea" id="RHEA:23436"/>
        <dbReference type="ChEBI" id="CHEBI:15377"/>
        <dbReference type="ChEBI" id="CHEBI:58614"/>
        <dbReference type="ChEBI" id="CHEBI:78346"/>
        <dbReference type="ChEBI" id="CHEBI:137796"/>
    </reaction>
</comment>
<comment type="catalytic activity">
    <reaction evidence="1">
        <text>5-amino-6-(5-phospho-D-ribosylamino)uracil + H2O = 5,6-diaminouracil + D-ribose 5-phosphate</text>
        <dbReference type="Rhea" id="RHEA:55020"/>
        <dbReference type="ChEBI" id="CHEBI:15377"/>
        <dbReference type="ChEBI" id="CHEBI:46252"/>
        <dbReference type="ChEBI" id="CHEBI:58453"/>
        <dbReference type="ChEBI" id="CHEBI:78346"/>
    </reaction>
</comment>